<dbReference type="Proteomes" id="UP000265663">
    <property type="component" value="Unassembled WGS sequence"/>
</dbReference>
<gene>
    <name evidence="2" type="ORF">GMOD_00008856</name>
</gene>
<evidence type="ECO:0000256" key="1">
    <source>
        <dbReference type="SAM" id="MobiDB-lite"/>
    </source>
</evidence>
<name>A0A3M7M626_9PLEO</name>
<evidence type="ECO:0000313" key="2">
    <source>
        <dbReference type="EMBL" id="RMZ69918.1"/>
    </source>
</evidence>
<feature type="compositionally biased region" description="Polar residues" evidence="1">
    <location>
        <begin position="11"/>
        <end position="24"/>
    </location>
</feature>
<keyword evidence="3" id="KW-1185">Reference proteome</keyword>
<evidence type="ECO:0000313" key="3">
    <source>
        <dbReference type="Proteomes" id="UP000265663"/>
    </source>
</evidence>
<feature type="region of interest" description="Disordered" evidence="1">
    <location>
        <begin position="1"/>
        <end position="24"/>
    </location>
</feature>
<proteinExistence type="predicted"/>
<sequence>MHVLVTAGVQRVQQSSSQDKLLRA</sequence>
<protein>
    <submittedName>
        <fullName evidence="2">Uncharacterized protein</fullName>
    </submittedName>
</protein>
<dbReference type="EMBL" id="KE747823">
    <property type="protein sequence ID" value="RMZ69918.1"/>
    <property type="molecule type" value="Genomic_DNA"/>
</dbReference>
<accession>A0A3M7M626</accession>
<dbReference type="AlphaFoldDB" id="A0A3M7M626"/>
<reference evidence="2 3" key="1">
    <citation type="journal article" date="2014" name="PLoS ONE">
        <title>De novo Genome Assembly of the Fungal Plant Pathogen Pyrenophora semeniperda.</title>
        <authorList>
            <person name="Soliai M.M."/>
            <person name="Meyer S.E."/>
            <person name="Udall J.A."/>
            <person name="Elzinga D.E."/>
            <person name="Hermansen R.A."/>
            <person name="Bodily P.M."/>
            <person name="Hart A.A."/>
            <person name="Coleman C.E."/>
        </authorList>
    </citation>
    <scope>NUCLEOTIDE SEQUENCE [LARGE SCALE GENOMIC DNA]</scope>
    <source>
        <strain evidence="2 3">CCB06</strain>
        <tissue evidence="2">Mycelium</tissue>
    </source>
</reference>
<organism evidence="2 3">
    <name type="scientific">Pyrenophora seminiperda CCB06</name>
    <dbReference type="NCBI Taxonomy" id="1302712"/>
    <lineage>
        <taxon>Eukaryota</taxon>
        <taxon>Fungi</taxon>
        <taxon>Dikarya</taxon>
        <taxon>Ascomycota</taxon>
        <taxon>Pezizomycotina</taxon>
        <taxon>Dothideomycetes</taxon>
        <taxon>Pleosporomycetidae</taxon>
        <taxon>Pleosporales</taxon>
        <taxon>Pleosporineae</taxon>
        <taxon>Pleosporaceae</taxon>
        <taxon>Pyrenophora</taxon>
    </lineage>
</organism>